<gene>
    <name evidence="3" type="primary">LOC111278405</name>
</gene>
<dbReference type="InterPro" id="IPR015424">
    <property type="entry name" value="PyrdxlP-dep_Trfase"/>
</dbReference>
<dbReference type="AlphaFoldDB" id="A0A6P5WZ17"/>
<keyword evidence="2" id="KW-1185">Reference proteome</keyword>
<reference evidence="3" key="1">
    <citation type="submission" date="2025-08" db="UniProtKB">
        <authorList>
            <consortium name="RefSeq"/>
        </authorList>
    </citation>
    <scope>IDENTIFICATION</scope>
    <source>
        <tissue evidence="3">Fruit stalk</tissue>
    </source>
</reference>
<dbReference type="GeneID" id="111278405"/>
<organism evidence="2 3">
    <name type="scientific">Durio zibethinus</name>
    <name type="common">Durian</name>
    <dbReference type="NCBI Taxonomy" id="66656"/>
    <lineage>
        <taxon>Eukaryota</taxon>
        <taxon>Viridiplantae</taxon>
        <taxon>Streptophyta</taxon>
        <taxon>Embryophyta</taxon>
        <taxon>Tracheophyta</taxon>
        <taxon>Spermatophyta</taxon>
        <taxon>Magnoliopsida</taxon>
        <taxon>eudicotyledons</taxon>
        <taxon>Gunneridae</taxon>
        <taxon>Pentapetalae</taxon>
        <taxon>rosids</taxon>
        <taxon>malvids</taxon>
        <taxon>Malvales</taxon>
        <taxon>Malvaceae</taxon>
        <taxon>Helicteroideae</taxon>
        <taxon>Durio</taxon>
    </lineage>
</organism>
<name>A0A6P5WZ17_DURZI</name>
<evidence type="ECO:0000313" key="2">
    <source>
        <dbReference type="Proteomes" id="UP000515121"/>
    </source>
</evidence>
<dbReference type="Proteomes" id="UP000515121">
    <property type="component" value="Unplaced"/>
</dbReference>
<protein>
    <submittedName>
        <fullName evidence="3">Cysteine desulfurase, mitochondrial-like</fullName>
    </submittedName>
</protein>
<dbReference type="InterPro" id="IPR015421">
    <property type="entry name" value="PyrdxlP-dep_Trfase_major"/>
</dbReference>
<dbReference type="InterPro" id="IPR015422">
    <property type="entry name" value="PyrdxlP-dep_Trfase_small"/>
</dbReference>
<accession>A0A6P5WZ17</accession>
<dbReference type="SUPFAM" id="SSF53383">
    <property type="entry name" value="PLP-dependent transferases"/>
    <property type="match status" value="1"/>
</dbReference>
<dbReference type="Pfam" id="PF00266">
    <property type="entry name" value="Aminotran_5"/>
    <property type="match status" value="1"/>
</dbReference>
<evidence type="ECO:0000259" key="1">
    <source>
        <dbReference type="Pfam" id="PF00266"/>
    </source>
</evidence>
<sequence length="163" mass="18753">MALKLLCQSLTKTKTTIVIHYFSTTAVVASPPKYENPTGITMKSVKIVGHPLYLDMQGTFLVDLRILDSMFSFYLSRYSNPQSHTYFYGWELKIATKSTRLQIGTLIGAFPKKIVYFRCHGIEQHLNEKRHAFLQRQETPCHDDANEAQMHFGFLPASSTRRF</sequence>
<dbReference type="Gene3D" id="3.40.640.10">
    <property type="entry name" value="Type I PLP-dependent aspartate aminotransferase-like (Major domain)"/>
    <property type="match status" value="1"/>
</dbReference>
<dbReference type="InterPro" id="IPR000192">
    <property type="entry name" value="Aminotrans_V_dom"/>
</dbReference>
<dbReference type="KEGG" id="dzi:111278405"/>
<dbReference type="RefSeq" id="XP_022720782.1">
    <property type="nucleotide sequence ID" value="XM_022865047.1"/>
</dbReference>
<evidence type="ECO:0000313" key="3">
    <source>
        <dbReference type="RefSeq" id="XP_022720782.1"/>
    </source>
</evidence>
<dbReference type="Gene3D" id="3.90.1150.10">
    <property type="entry name" value="Aspartate Aminotransferase, domain 1"/>
    <property type="match status" value="1"/>
</dbReference>
<feature type="domain" description="Aminotransferase class V" evidence="1">
    <location>
        <begin position="53"/>
        <end position="119"/>
    </location>
</feature>
<proteinExistence type="predicted"/>
<dbReference type="OrthoDB" id="10250117at2759"/>